<dbReference type="Proteomes" id="UP000325004">
    <property type="component" value="Chromosome"/>
</dbReference>
<comment type="function">
    <text evidence="6">Specifically methylates the N4 position of cytidine in position 1402 (C1402) of 16S rRNA.</text>
</comment>
<dbReference type="GO" id="GO:0071424">
    <property type="term" value="F:rRNA (cytosine-N4-)-methyltransferase activity"/>
    <property type="evidence" value="ECO:0007669"/>
    <property type="project" value="UniProtKB-UniRule"/>
</dbReference>
<comment type="catalytic activity">
    <reaction evidence="6">
        <text>cytidine(1402) in 16S rRNA + S-adenosyl-L-methionine = N(4)-methylcytidine(1402) in 16S rRNA + S-adenosyl-L-homocysteine + H(+)</text>
        <dbReference type="Rhea" id="RHEA:42928"/>
        <dbReference type="Rhea" id="RHEA-COMP:10286"/>
        <dbReference type="Rhea" id="RHEA-COMP:10287"/>
        <dbReference type="ChEBI" id="CHEBI:15378"/>
        <dbReference type="ChEBI" id="CHEBI:57856"/>
        <dbReference type="ChEBI" id="CHEBI:59789"/>
        <dbReference type="ChEBI" id="CHEBI:74506"/>
        <dbReference type="ChEBI" id="CHEBI:82748"/>
        <dbReference type="EC" id="2.1.1.199"/>
    </reaction>
</comment>
<dbReference type="PIRSF" id="PIRSF004486">
    <property type="entry name" value="MraW"/>
    <property type="match status" value="1"/>
</dbReference>
<dbReference type="InterPro" id="IPR029063">
    <property type="entry name" value="SAM-dependent_MTases_sf"/>
</dbReference>
<dbReference type="AlphaFoldDB" id="A0A5C0UFW6"/>
<keyword evidence="6" id="KW-0963">Cytoplasm</keyword>
<dbReference type="GO" id="GO:0070475">
    <property type="term" value="P:rRNA base methylation"/>
    <property type="evidence" value="ECO:0007669"/>
    <property type="project" value="UniProtKB-UniRule"/>
</dbReference>
<keyword evidence="3 6" id="KW-0489">Methyltransferase</keyword>
<dbReference type="EMBL" id="CP043316">
    <property type="protein sequence ID" value="QEK38617.1"/>
    <property type="molecule type" value="Genomic_DNA"/>
</dbReference>
<evidence type="ECO:0000313" key="7">
    <source>
        <dbReference type="EMBL" id="QEK38617.1"/>
    </source>
</evidence>
<protein>
    <recommendedName>
        <fullName evidence="6">Ribosomal RNA small subunit methyltransferase H</fullName>
        <ecNumber evidence="6">2.1.1.199</ecNumber>
    </recommendedName>
    <alternativeName>
        <fullName evidence="6">16S rRNA m(4)C1402 methyltransferase</fullName>
    </alternativeName>
    <alternativeName>
        <fullName evidence="6">rRNA (cytosine-N(4)-)-methyltransferase RsmH</fullName>
    </alternativeName>
</protein>
<feature type="binding site" evidence="6">
    <location>
        <position position="102"/>
    </location>
    <ligand>
        <name>S-adenosyl-L-methionine</name>
        <dbReference type="ChEBI" id="CHEBI:59789"/>
    </ligand>
</feature>
<keyword evidence="2 6" id="KW-0698">rRNA processing</keyword>
<dbReference type="Gene3D" id="3.40.50.150">
    <property type="entry name" value="Vaccinia Virus protein VP39"/>
    <property type="match status" value="1"/>
</dbReference>
<feature type="binding site" evidence="6">
    <location>
        <begin position="36"/>
        <end position="38"/>
    </location>
    <ligand>
        <name>S-adenosyl-L-methionine</name>
        <dbReference type="ChEBI" id="CHEBI:59789"/>
    </ligand>
</feature>
<sequence>MHTLMQKHISVLMKEVIQILRPSNSKIFADMTFGLGGHTKELLSYGCKVIGLDRDLNSYKYGKILESHNQNFTFKRSKFSEIHGKIPLLDGVLMDLGVSSVQLDEADRGFSFMRDGPLSMQMGLNEISAANIVNTWNENDIADILYYYADETRSRSIAKRIIEARKNKEITTTLELADIIYPGKKKQKIHPATKSFQALRIATNEELEELCIGLEIASQKLKIGGKLVVISFHSIEDRIIKRFFKKSRFLLKKPQPLFPTKEETKYNIRSRSAKLRWGIKI</sequence>
<dbReference type="RefSeq" id="WP_148971738.1">
    <property type="nucleotide sequence ID" value="NZ_CP043316.1"/>
</dbReference>
<dbReference type="Pfam" id="PF01795">
    <property type="entry name" value="Methyltransf_5"/>
    <property type="match status" value="1"/>
</dbReference>
<feature type="binding site" evidence="6">
    <location>
        <position position="53"/>
    </location>
    <ligand>
        <name>S-adenosyl-L-methionine</name>
        <dbReference type="ChEBI" id="CHEBI:59789"/>
    </ligand>
</feature>
<dbReference type="KEGG" id="cpri:FZC34_01700"/>
<dbReference type="Gene3D" id="1.10.150.170">
    <property type="entry name" value="Putative methyltransferase TM0872, insert domain"/>
    <property type="match status" value="1"/>
</dbReference>
<accession>A0A5C0UFW6</accession>
<dbReference type="PANTHER" id="PTHR11265:SF0">
    <property type="entry name" value="12S RRNA N4-METHYLCYTIDINE METHYLTRANSFERASE"/>
    <property type="match status" value="1"/>
</dbReference>
<evidence type="ECO:0000313" key="8">
    <source>
        <dbReference type="Proteomes" id="UP000325004"/>
    </source>
</evidence>
<feature type="binding site" evidence="6">
    <location>
        <position position="79"/>
    </location>
    <ligand>
        <name>S-adenosyl-L-methionine</name>
        <dbReference type="ChEBI" id="CHEBI:59789"/>
    </ligand>
</feature>
<evidence type="ECO:0000256" key="6">
    <source>
        <dbReference type="HAMAP-Rule" id="MF_01007"/>
    </source>
</evidence>
<feature type="binding site" evidence="6">
    <location>
        <position position="95"/>
    </location>
    <ligand>
        <name>S-adenosyl-L-methionine</name>
        <dbReference type="ChEBI" id="CHEBI:59789"/>
    </ligand>
</feature>
<name>A0A5C0UFW6_9PROT</name>
<evidence type="ECO:0000256" key="5">
    <source>
        <dbReference type="ARBA" id="ARBA00022691"/>
    </source>
</evidence>
<dbReference type="GO" id="GO:0005737">
    <property type="term" value="C:cytoplasm"/>
    <property type="evidence" value="ECO:0007669"/>
    <property type="project" value="UniProtKB-SubCell"/>
</dbReference>
<evidence type="ECO:0000256" key="2">
    <source>
        <dbReference type="ARBA" id="ARBA00022552"/>
    </source>
</evidence>
<dbReference type="SUPFAM" id="SSF81799">
    <property type="entry name" value="Putative methyltransferase TM0872, insert domain"/>
    <property type="match status" value="1"/>
</dbReference>
<evidence type="ECO:0000256" key="1">
    <source>
        <dbReference type="ARBA" id="ARBA00010396"/>
    </source>
</evidence>
<reference evidence="7 8" key="1">
    <citation type="submission" date="2019-08" db="EMBL/GenBank/DDBJ databases">
        <title>Highly reduced genomes of protist endosymbionts show evolutionary convergence.</title>
        <authorList>
            <person name="George E."/>
            <person name="Husnik F."/>
            <person name="Tashyreva D."/>
            <person name="Prokopchuk G."/>
            <person name="Horak A."/>
            <person name="Kwong W.K."/>
            <person name="Lukes J."/>
            <person name="Keeling P.J."/>
        </authorList>
    </citation>
    <scope>NUCLEOTIDE SEQUENCE [LARGE SCALE GENOMIC DNA]</scope>
    <source>
        <strain evidence="7">1604LC</strain>
    </source>
</reference>
<dbReference type="PANTHER" id="PTHR11265">
    <property type="entry name" value="S-ADENOSYL-METHYLTRANSFERASE MRAW"/>
    <property type="match status" value="1"/>
</dbReference>
<dbReference type="NCBIfam" id="TIGR00006">
    <property type="entry name" value="16S rRNA (cytosine(1402)-N(4))-methyltransferase RsmH"/>
    <property type="match status" value="1"/>
</dbReference>
<dbReference type="InterPro" id="IPR002903">
    <property type="entry name" value="RsmH"/>
</dbReference>
<comment type="similarity">
    <text evidence="1 6">Belongs to the methyltransferase superfamily. RsmH family.</text>
</comment>
<keyword evidence="8" id="KW-1185">Reference proteome</keyword>
<gene>
    <name evidence="6 7" type="primary">rsmH</name>
    <name evidence="7" type="ORF">FZC34_01700</name>
</gene>
<organism evidence="7 8">
    <name type="scientific">Candidatus Cytomitobacter primus</name>
    <dbReference type="NCBI Taxonomy" id="2066024"/>
    <lineage>
        <taxon>Bacteria</taxon>
        <taxon>Pseudomonadati</taxon>
        <taxon>Pseudomonadota</taxon>
        <taxon>Alphaproteobacteria</taxon>
        <taxon>Holosporales</taxon>
        <taxon>Holosporaceae</taxon>
        <taxon>Candidatus Cytomitobacter</taxon>
    </lineage>
</organism>
<evidence type="ECO:0000256" key="3">
    <source>
        <dbReference type="ARBA" id="ARBA00022603"/>
    </source>
</evidence>
<evidence type="ECO:0000256" key="4">
    <source>
        <dbReference type="ARBA" id="ARBA00022679"/>
    </source>
</evidence>
<dbReference type="HAMAP" id="MF_01007">
    <property type="entry name" value="16SrRNA_methyltr_H"/>
    <property type="match status" value="1"/>
</dbReference>
<comment type="subcellular location">
    <subcellularLocation>
        <location evidence="6">Cytoplasm</location>
    </subcellularLocation>
</comment>
<proteinExistence type="inferred from homology"/>
<dbReference type="SUPFAM" id="SSF53335">
    <property type="entry name" value="S-adenosyl-L-methionine-dependent methyltransferases"/>
    <property type="match status" value="1"/>
</dbReference>
<keyword evidence="4 6" id="KW-0808">Transferase</keyword>
<dbReference type="EC" id="2.1.1.199" evidence="6"/>
<keyword evidence="5 6" id="KW-0949">S-adenosyl-L-methionine</keyword>
<dbReference type="OrthoDB" id="9806637at2"/>
<dbReference type="InterPro" id="IPR023397">
    <property type="entry name" value="SAM-dep_MeTrfase_MraW_recog"/>
</dbReference>